<organism evidence="4 5">
    <name type="scientific">Datura stramonium</name>
    <name type="common">Jimsonweed</name>
    <name type="synonym">Common thornapple</name>
    <dbReference type="NCBI Taxonomy" id="4076"/>
    <lineage>
        <taxon>Eukaryota</taxon>
        <taxon>Viridiplantae</taxon>
        <taxon>Streptophyta</taxon>
        <taxon>Embryophyta</taxon>
        <taxon>Tracheophyta</taxon>
        <taxon>Spermatophyta</taxon>
        <taxon>Magnoliopsida</taxon>
        <taxon>eudicotyledons</taxon>
        <taxon>Gunneridae</taxon>
        <taxon>Pentapetalae</taxon>
        <taxon>asterids</taxon>
        <taxon>lamiids</taxon>
        <taxon>Solanales</taxon>
        <taxon>Solanaceae</taxon>
        <taxon>Solanoideae</taxon>
        <taxon>Datureae</taxon>
        <taxon>Datura</taxon>
    </lineage>
</organism>
<name>A0ABS8RTC1_DATST</name>
<dbReference type="NCBIfam" id="TIGR00756">
    <property type="entry name" value="PPR"/>
    <property type="match status" value="4"/>
</dbReference>
<dbReference type="Gene3D" id="1.25.40.10">
    <property type="entry name" value="Tetratricopeptide repeat domain"/>
    <property type="match status" value="3"/>
</dbReference>
<feature type="repeat" description="PPR" evidence="3">
    <location>
        <begin position="131"/>
        <end position="165"/>
    </location>
</feature>
<feature type="repeat" description="PPR" evidence="3">
    <location>
        <begin position="9"/>
        <end position="44"/>
    </location>
</feature>
<evidence type="ECO:0008006" key="6">
    <source>
        <dbReference type="Google" id="ProtNLM"/>
    </source>
</evidence>
<keyword evidence="5" id="KW-1185">Reference proteome</keyword>
<dbReference type="InterPro" id="IPR011990">
    <property type="entry name" value="TPR-like_helical_dom_sf"/>
</dbReference>
<dbReference type="EMBL" id="JACEIK010000090">
    <property type="protein sequence ID" value="MCD7449270.1"/>
    <property type="molecule type" value="Genomic_DNA"/>
</dbReference>
<dbReference type="PANTHER" id="PTHR46128">
    <property type="entry name" value="MITOCHONDRIAL GROUP I INTRON SPLICING FACTOR CCM1"/>
    <property type="match status" value="1"/>
</dbReference>
<dbReference type="InterPro" id="IPR002885">
    <property type="entry name" value="PPR_rpt"/>
</dbReference>
<dbReference type="InterPro" id="IPR050872">
    <property type="entry name" value="PPR_P_subfamily"/>
</dbReference>
<protein>
    <recommendedName>
        <fullName evidence="6">Pentatricopeptide repeat-containing protein</fullName>
    </recommendedName>
</protein>
<evidence type="ECO:0000256" key="2">
    <source>
        <dbReference type="ARBA" id="ARBA00022737"/>
    </source>
</evidence>
<keyword evidence="2" id="KW-0677">Repeat</keyword>
<dbReference type="Pfam" id="PF13041">
    <property type="entry name" value="PPR_2"/>
    <property type="match status" value="2"/>
</dbReference>
<gene>
    <name evidence="4" type="ORF">HAX54_051010</name>
</gene>
<comment type="similarity">
    <text evidence="1">Belongs to the PPR family. P subfamily.</text>
</comment>
<evidence type="ECO:0000256" key="1">
    <source>
        <dbReference type="ARBA" id="ARBA00007626"/>
    </source>
</evidence>
<evidence type="ECO:0000313" key="4">
    <source>
        <dbReference type="EMBL" id="MCD7449270.1"/>
    </source>
</evidence>
<reference evidence="4 5" key="1">
    <citation type="journal article" date="2021" name="BMC Genomics">
        <title>Datura genome reveals duplications of psychoactive alkaloid biosynthetic genes and high mutation rate following tissue culture.</title>
        <authorList>
            <person name="Rajewski A."/>
            <person name="Carter-House D."/>
            <person name="Stajich J."/>
            <person name="Litt A."/>
        </authorList>
    </citation>
    <scope>NUCLEOTIDE SEQUENCE [LARGE SCALE GENOMIC DNA]</scope>
    <source>
        <strain evidence="4">AR-01</strain>
    </source>
</reference>
<dbReference type="PROSITE" id="PS51375">
    <property type="entry name" value="PPR"/>
    <property type="match status" value="3"/>
</dbReference>
<comment type="caution">
    <text evidence="4">The sequence shown here is derived from an EMBL/GenBank/DDBJ whole genome shotgun (WGS) entry which is preliminary data.</text>
</comment>
<feature type="repeat" description="PPR" evidence="3">
    <location>
        <begin position="96"/>
        <end position="130"/>
    </location>
</feature>
<dbReference type="Proteomes" id="UP000823775">
    <property type="component" value="Unassembled WGS sequence"/>
</dbReference>
<evidence type="ECO:0000313" key="5">
    <source>
        <dbReference type="Proteomes" id="UP000823775"/>
    </source>
</evidence>
<accession>A0ABS8RTC1</accession>
<dbReference type="PANTHER" id="PTHR46128:SF73">
    <property type="entry name" value="CRIB DOMAIN-CONTAINING PROTEIN"/>
    <property type="match status" value="1"/>
</dbReference>
<evidence type="ECO:0000256" key="3">
    <source>
        <dbReference type="PROSITE-ProRule" id="PRU00708"/>
    </source>
</evidence>
<proteinExistence type="inferred from homology"/>
<sequence length="230" mass="26240">MKQKGIPPNTVTYNSLIDELCQELGQWGMVRTMFSEMVELNIYPNVLTFNIVIDGLCKKEVKDAEEVMKHMVGKYGLVEEAMLLFNKLERKREDTDIEFYNVVINGLCRNGKLHEARAVFEKVSLIGLLPNVRTYNNMINGFCLGGLLDEAKDMIRKMENNCFQNDFTFNVIVGGYLRCRKINEMATFMKEMTGKGFSFDAATTALLVKAISENPSILDMIPELHVENKK</sequence>
<dbReference type="Pfam" id="PF01535">
    <property type="entry name" value="PPR"/>
    <property type="match status" value="1"/>
</dbReference>